<proteinExistence type="evidence at transcript level"/>
<dbReference type="PANTHER" id="PTHR31744:SF210">
    <property type="entry name" value="NAC DOMAIN-CONTAINING PROTEIN 86-LIKE"/>
    <property type="match status" value="1"/>
</dbReference>
<dbReference type="InterPro" id="IPR036093">
    <property type="entry name" value="NAC_dom_sf"/>
</dbReference>
<feature type="region of interest" description="Disordered" evidence="5">
    <location>
        <begin position="86"/>
        <end position="113"/>
    </location>
</feature>
<keyword evidence="6" id="KW-1133">Transmembrane helix</keyword>
<evidence type="ECO:0000256" key="3">
    <source>
        <dbReference type="ARBA" id="ARBA00023163"/>
    </source>
</evidence>
<keyword evidence="3" id="KW-0804">Transcription</keyword>
<sequence length="650" mass="71684">MSLSPSESSAAAVPLAPGFRFHPTDEELVSYYLCRRVLGRRLRVDAIADVDLYRLEPWDLPSLSRIRSRDAQWYFFARLDRKLTGAGAGGRGGPGNRTNRATPRGYWKTPGKDREVHHRGKAVGVKKTLVFHAGRAPKGERTNWVMHEYRLLDADGTQDLHVVCRIFQKIGSGPQNGAQYGAAYMEEEWEEDDDVIDNAPASGTPTEMAAVTDTADEESNEEDENVYSNANELVQAQEVLNQPEMAPLQAQSSKETDDGSYSEGVISLEEIWQEPVSNASVENFGKPEEQNAIDDNFIIADLCGYPRQDDGYVGQNGPMHWSDPSNGDHAYWPLRTYSNQKHVNGTLSAEEFFDTGNGTNAYLGQQQICPSDCQNLYLQTNDLPAPQQVDDNMVFYDASSNHKWVDKKDDYVNLNDLLYQPVENQSLFDVGDDLMAYFDATEDDFKFDILGSVEGSDPQLADMSNFAQKGNNMDGYTFDGISKTSDANSQYGASSSGSHENQYPDTAVPDVPMDDTDDKSFGKRLASMLGSIPAPPAMASEFPPATGKSVGPLSAVNPHSSIHVTTGIIQLGGLTFTGSSERWPLQKNRDFSLVLSLTVEGDVSTKSIDYEPATQMSTIPMVLRSGLHLFFVSAMILMLSYKVGSCIYSR</sequence>
<keyword evidence="4" id="KW-0539">Nucleus</keyword>
<keyword evidence="6" id="KW-0812">Transmembrane</keyword>
<evidence type="ECO:0000256" key="4">
    <source>
        <dbReference type="ARBA" id="ARBA00023242"/>
    </source>
</evidence>
<dbReference type="SUPFAM" id="SSF101941">
    <property type="entry name" value="NAC domain"/>
    <property type="match status" value="1"/>
</dbReference>
<keyword evidence="2" id="KW-0238">DNA-binding</keyword>
<dbReference type="PANTHER" id="PTHR31744">
    <property type="entry name" value="PROTEIN CUP-SHAPED COTYLEDON 2-RELATED"/>
    <property type="match status" value="1"/>
</dbReference>
<organism evidence="8">
    <name type="scientific">Bambusa emeiensis</name>
    <name type="common">Bamboo</name>
    <name type="synonym">Dendrocalamus affinis</name>
    <dbReference type="NCBI Taxonomy" id="280850"/>
    <lineage>
        <taxon>Eukaryota</taxon>
        <taxon>Viridiplantae</taxon>
        <taxon>Streptophyta</taxon>
        <taxon>Embryophyta</taxon>
        <taxon>Tracheophyta</taxon>
        <taxon>Spermatophyta</taxon>
        <taxon>Magnoliopsida</taxon>
        <taxon>Liliopsida</taxon>
        <taxon>Poales</taxon>
        <taxon>Poaceae</taxon>
        <taxon>BOP clade</taxon>
        <taxon>Bambusoideae</taxon>
        <taxon>Bambusodae</taxon>
        <taxon>Bambuseae</taxon>
        <taxon>Bambusinae</taxon>
        <taxon>Bambusa</taxon>
    </lineage>
</organism>
<evidence type="ECO:0000256" key="1">
    <source>
        <dbReference type="ARBA" id="ARBA00023015"/>
    </source>
</evidence>
<dbReference type="EMBL" id="KU821587">
    <property type="protein sequence ID" value="APZ76781.1"/>
    <property type="molecule type" value="mRNA"/>
</dbReference>
<feature type="transmembrane region" description="Helical" evidence="6">
    <location>
        <begin position="621"/>
        <end position="641"/>
    </location>
</feature>
<evidence type="ECO:0000256" key="2">
    <source>
        <dbReference type="ARBA" id="ARBA00023125"/>
    </source>
</evidence>
<dbReference type="Pfam" id="PF02365">
    <property type="entry name" value="NAM"/>
    <property type="match status" value="1"/>
</dbReference>
<dbReference type="InterPro" id="IPR003441">
    <property type="entry name" value="NAC-dom"/>
</dbReference>
<evidence type="ECO:0000256" key="5">
    <source>
        <dbReference type="SAM" id="MobiDB-lite"/>
    </source>
</evidence>
<feature type="compositionally biased region" description="Gly residues" evidence="5">
    <location>
        <begin position="86"/>
        <end position="95"/>
    </location>
</feature>
<name>A0A2P9J4P9_BAMEM</name>
<dbReference type="GO" id="GO:0006355">
    <property type="term" value="P:regulation of DNA-templated transcription"/>
    <property type="evidence" value="ECO:0007669"/>
    <property type="project" value="InterPro"/>
</dbReference>
<dbReference type="Gene3D" id="2.170.150.80">
    <property type="entry name" value="NAC domain"/>
    <property type="match status" value="1"/>
</dbReference>
<keyword evidence="6" id="KW-0472">Membrane</keyword>
<protein>
    <submittedName>
        <fullName evidence="8">NAC3 transcription factor</fullName>
    </submittedName>
</protein>
<dbReference type="AlphaFoldDB" id="A0A2P9J4P9"/>
<feature type="compositionally biased region" description="Polar residues" evidence="5">
    <location>
        <begin position="487"/>
        <end position="504"/>
    </location>
</feature>
<evidence type="ECO:0000256" key="6">
    <source>
        <dbReference type="SAM" id="Phobius"/>
    </source>
</evidence>
<accession>A0A2P9J4P9</accession>
<dbReference type="GO" id="GO:0003677">
    <property type="term" value="F:DNA binding"/>
    <property type="evidence" value="ECO:0007669"/>
    <property type="project" value="UniProtKB-KW"/>
</dbReference>
<dbReference type="PROSITE" id="PS51005">
    <property type="entry name" value="NAC"/>
    <property type="match status" value="1"/>
</dbReference>
<reference evidence="8" key="1">
    <citation type="submission" date="2016-02" db="EMBL/GenBank/DDBJ databases">
        <authorList>
            <person name="Wen L."/>
            <person name="He K."/>
            <person name="Yang H."/>
        </authorList>
    </citation>
    <scope>NUCLEOTIDE SEQUENCE</scope>
</reference>
<feature type="domain" description="NAC" evidence="7">
    <location>
        <begin position="15"/>
        <end position="169"/>
    </location>
</feature>
<evidence type="ECO:0000313" key="8">
    <source>
        <dbReference type="EMBL" id="APZ76781.1"/>
    </source>
</evidence>
<evidence type="ECO:0000259" key="7">
    <source>
        <dbReference type="PROSITE" id="PS51005"/>
    </source>
</evidence>
<keyword evidence="1" id="KW-0805">Transcription regulation</keyword>
<feature type="region of interest" description="Disordered" evidence="5">
    <location>
        <begin position="487"/>
        <end position="520"/>
    </location>
</feature>